<evidence type="ECO:0000313" key="4">
    <source>
        <dbReference type="Proteomes" id="UP000437017"/>
    </source>
</evidence>
<gene>
    <name evidence="3" type="ORF">E2I00_014576</name>
</gene>
<dbReference type="EMBL" id="SGJD01001968">
    <property type="protein sequence ID" value="KAB0397551.1"/>
    <property type="molecule type" value="Genomic_DNA"/>
</dbReference>
<evidence type="ECO:0000313" key="3">
    <source>
        <dbReference type="EMBL" id="KAB0397551.1"/>
    </source>
</evidence>
<comment type="caution">
    <text evidence="3">The sequence shown here is derived from an EMBL/GenBank/DDBJ whole genome shotgun (WGS) entry which is preliminary data.</text>
</comment>
<feature type="region of interest" description="Disordered" evidence="1">
    <location>
        <begin position="34"/>
        <end position="54"/>
    </location>
</feature>
<reference evidence="3 4" key="1">
    <citation type="journal article" date="2019" name="PLoS ONE">
        <title>Genomic analyses reveal an absence of contemporary introgressive admixture between fin whales and blue whales, despite known hybrids.</title>
        <authorList>
            <person name="Westbury M.V."/>
            <person name="Petersen B."/>
            <person name="Lorenzen E.D."/>
        </authorList>
    </citation>
    <scope>NUCLEOTIDE SEQUENCE [LARGE SCALE GENOMIC DNA]</scope>
    <source>
        <strain evidence="3">FinWhale-01</strain>
    </source>
</reference>
<keyword evidence="2" id="KW-0812">Transmembrane</keyword>
<dbReference type="Proteomes" id="UP000437017">
    <property type="component" value="Unassembled WGS sequence"/>
</dbReference>
<evidence type="ECO:0000256" key="2">
    <source>
        <dbReference type="SAM" id="Phobius"/>
    </source>
</evidence>
<keyword evidence="2" id="KW-0472">Membrane</keyword>
<feature type="transmembrane region" description="Helical" evidence="2">
    <location>
        <begin position="60"/>
        <end position="78"/>
    </location>
</feature>
<organism evidence="3 4">
    <name type="scientific">Balaenoptera physalus</name>
    <name type="common">Fin whale</name>
    <name type="synonym">Balaena physalus</name>
    <dbReference type="NCBI Taxonomy" id="9770"/>
    <lineage>
        <taxon>Eukaryota</taxon>
        <taxon>Metazoa</taxon>
        <taxon>Chordata</taxon>
        <taxon>Craniata</taxon>
        <taxon>Vertebrata</taxon>
        <taxon>Euteleostomi</taxon>
        <taxon>Mammalia</taxon>
        <taxon>Eutheria</taxon>
        <taxon>Laurasiatheria</taxon>
        <taxon>Artiodactyla</taxon>
        <taxon>Whippomorpha</taxon>
        <taxon>Cetacea</taxon>
        <taxon>Mysticeti</taxon>
        <taxon>Balaenopteridae</taxon>
        <taxon>Balaenoptera</taxon>
    </lineage>
</organism>
<proteinExistence type="predicted"/>
<evidence type="ECO:0000256" key="1">
    <source>
        <dbReference type="SAM" id="MobiDB-lite"/>
    </source>
</evidence>
<keyword evidence="4" id="KW-1185">Reference proteome</keyword>
<protein>
    <submittedName>
        <fullName evidence="3">Uncharacterized protein</fullName>
    </submittedName>
</protein>
<dbReference type="AlphaFoldDB" id="A0A643CBE7"/>
<accession>A0A643CBE7</accession>
<dbReference type="OrthoDB" id="10265393at2759"/>
<keyword evidence="2" id="KW-1133">Transmembrane helix</keyword>
<name>A0A643CBE7_BALPH</name>
<sequence length="147" mass="16168">MATCLGSKNESELEAEGIVCFPIYLTEKNKSHQNWGQSGATETKKQRQAQGSGVPLGSATYTWAFTTFLCLYGMVWYAEHYGHREKTYSECEDGTYSPDISWPHGKGTKGISLLLIVKNSPGSSPSQGPAKGFSINTYLPNVDKYMP</sequence>